<accession>A0A9P4GRM1</accession>
<gene>
    <name evidence="1" type="ORF">K460DRAFT_269872</name>
</gene>
<organism evidence="1 2">
    <name type="scientific">Cucurbitaria berberidis CBS 394.84</name>
    <dbReference type="NCBI Taxonomy" id="1168544"/>
    <lineage>
        <taxon>Eukaryota</taxon>
        <taxon>Fungi</taxon>
        <taxon>Dikarya</taxon>
        <taxon>Ascomycota</taxon>
        <taxon>Pezizomycotina</taxon>
        <taxon>Dothideomycetes</taxon>
        <taxon>Pleosporomycetidae</taxon>
        <taxon>Pleosporales</taxon>
        <taxon>Pleosporineae</taxon>
        <taxon>Cucurbitariaceae</taxon>
        <taxon>Cucurbitaria</taxon>
    </lineage>
</organism>
<dbReference type="OrthoDB" id="3795413at2759"/>
<name>A0A9P4GRM1_9PLEO</name>
<comment type="caution">
    <text evidence="1">The sequence shown here is derived from an EMBL/GenBank/DDBJ whole genome shotgun (WGS) entry which is preliminary data.</text>
</comment>
<dbReference type="RefSeq" id="XP_040792822.1">
    <property type="nucleotide sequence ID" value="XM_040927608.1"/>
</dbReference>
<dbReference type="EMBL" id="ML976614">
    <property type="protein sequence ID" value="KAF1850259.1"/>
    <property type="molecule type" value="Genomic_DNA"/>
</dbReference>
<dbReference type="GeneID" id="63844861"/>
<reference evidence="1" key="1">
    <citation type="submission" date="2020-01" db="EMBL/GenBank/DDBJ databases">
        <authorList>
            <consortium name="DOE Joint Genome Institute"/>
            <person name="Haridas S."/>
            <person name="Albert R."/>
            <person name="Binder M."/>
            <person name="Bloem J."/>
            <person name="Labutti K."/>
            <person name="Salamov A."/>
            <person name="Andreopoulos B."/>
            <person name="Baker S.E."/>
            <person name="Barry K."/>
            <person name="Bills G."/>
            <person name="Bluhm B.H."/>
            <person name="Cannon C."/>
            <person name="Castanera R."/>
            <person name="Culley D.E."/>
            <person name="Daum C."/>
            <person name="Ezra D."/>
            <person name="Gonzalez J.B."/>
            <person name="Henrissat B."/>
            <person name="Kuo A."/>
            <person name="Liang C."/>
            <person name="Lipzen A."/>
            <person name="Lutzoni F."/>
            <person name="Magnuson J."/>
            <person name="Mondo S."/>
            <person name="Nolan M."/>
            <person name="Ohm R."/>
            <person name="Pangilinan J."/>
            <person name="Park H.-J."/>
            <person name="Ramirez L."/>
            <person name="Alfaro M."/>
            <person name="Sun H."/>
            <person name="Tritt A."/>
            <person name="Yoshinaga Y."/>
            <person name="Zwiers L.-H."/>
            <person name="Turgeon B.G."/>
            <person name="Goodwin S.B."/>
            <person name="Spatafora J.W."/>
            <person name="Crous P.W."/>
            <person name="Grigoriev I.V."/>
        </authorList>
    </citation>
    <scope>NUCLEOTIDE SEQUENCE</scope>
    <source>
        <strain evidence="1">CBS 394.84</strain>
    </source>
</reference>
<dbReference type="AlphaFoldDB" id="A0A9P4GRM1"/>
<sequence>AIKQKRELRKAGLELRAAKKKFKDQVAAQARRECRPLCEKMHAKLPQELRDIICESIISDHNATFFHGENHETTVANGTSPLQHCFEPAYTGKGMHKDMVVSLGRLGSRFDFRGHHELLGTVFEQYLVEFGLDLATTIKRIGLLVTERDLKTRETMFERLENLFKLSPGTAMYIFIETGDKTLPQVKRQFRRVLRVLFPLLHRLKDAGYLIKIVMNPPYLSSAVKNSNASTFSVVPEAPYRYEITPDNAQFTAAGFEDKLEKVRRLLATLYLSGSDLYSALKSMD</sequence>
<dbReference type="Proteomes" id="UP000800039">
    <property type="component" value="Unassembled WGS sequence"/>
</dbReference>
<proteinExistence type="predicted"/>
<evidence type="ECO:0000313" key="2">
    <source>
        <dbReference type="Proteomes" id="UP000800039"/>
    </source>
</evidence>
<feature type="non-terminal residue" evidence="1">
    <location>
        <position position="1"/>
    </location>
</feature>
<protein>
    <submittedName>
        <fullName evidence="1">Uncharacterized protein</fullName>
    </submittedName>
</protein>
<evidence type="ECO:0000313" key="1">
    <source>
        <dbReference type="EMBL" id="KAF1850259.1"/>
    </source>
</evidence>
<keyword evidence="2" id="KW-1185">Reference proteome</keyword>